<dbReference type="PROSITE" id="PS51379">
    <property type="entry name" value="4FE4S_FER_2"/>
    <property type="match status" value="2"/>
</dbReference>
<dbReference type="PANTHER" id="PTHR43687">
    <property type="entry name" value="ADENYLYLSULFATE REDUCTASE, BETA SUBUNIT"/>
    <property type="match status" value="1"/>
</dbReference>
<evidence type="ECO:0000259" key="8">
    <source>
        <dbReference type="PROSITE" id="PS51379"/>
    </source>
</evidence>
<dbReference type="EMBL" id="QXIT01000109">
    <property type="protein sequence ID" value="RIE07444.1"/>
    <property type="molecule type" value="Genomic_DNA"/>
</dbReference>
<keyword evidence="7" id="KW-0411">Iron-sulfur</keyword>
<dbReference type="SUPFAM" id="SSF54862">
    <property type="entry name" value="4Fe-4S ferredoxins"/>
    <property type="match status" value="1"/>
</dbReference>
<comment type="caution">
    <text evidence="9">The sequence shown here is derived from an EMBL/GenBank/DDBJ whole genome shotgun (WGS) entry which is preliminary data.</text>
</comment>
<dbReference type="GO" id="GO:0046872">
    <property type="term" value="F:metal ion binding"/>
    <property type="evidence" value="ECO:0007669"/>
    <property type="project" value="UniProtKB-KW"/>
</dbReference>
<proteinExistence type="predicted"/>
<feature type="domain" description="4Fe-4S ferredoxin-type" evidence="8">
    <location>
        <begin position="300"/>
        <end position="329"/>
    </location>
</feature>
<accession>A0A398D3A4</accession>
<keyword evidence="2" id="KW-0004">4Fe-4S</keyword>
<dbReference type="InterPro" id="IPR017900">
    <property type="entry name" value="4Fe4S_Fe_S_CS"/>
</dbReference>
<dbReference type="Proteomes" id="UP000266489">
    <property type="component" value="Unassembled WGS sequence"/>
</dbReference>
<evidence type="ECO:0000256" key="4">
    <source>
        <dbReference type="ARBA" id="ARBA00022737"/>
    </source>
</evidence>
<dbReference type="PROSITE" id="PS00198">
    <property type="entry name" value="4FE4S_FER_1"/>
    <property type="match status" value="2"/>
</dbReference>
<keyword evidence="5" id="KW-0249">Electron transport</keyword>
<dbReference type="Gene3D" id="3.30.70.20">
    <property type="match status" value="1"/>
</dbReference>
<keyword evidence="11" id="KW-1185">Reference proteome</keyword>
<name>A0A398D8I5_9BACT</name>
<dbReference type="Pfam" id="PF00037">
    <property type="entry name" value="Fer4"/>
    <property type="match status" value="1"/>
</dbReference>
<evidence type="ECO:0000313" key="12">
    <source>
        <dbReference type="Proteomes" id="UP000266489"/>
    </source>
</evidence>
<evidence type="ECO:0000256" key="2">
    <source>
        <dbReference type="ARBA" id="ARBA00022485"/>
    </source>
</evidence>
<dbReference type="Proteomes" id="UP000266260">
    <property type="component" value="Unassembled WGS sequence"/>
</dbReference>
<evidence type="ECO:0000256" key="6">
    <source>
        <dbReference type="ARBA" id="ARBA00023004"/>
    </source>
</evidence>
<dbReference type="RefSeq" id="WP_119120161.1">
    <property type="nucleotide sequence ID" value="NZ_QXIT01000109.1"/>
</dbReference>
<evidence type="ECO:0000256" key="7">
    <source>
        <dbReference type="ARBA" id="ARBA00023014"/>
    </source>
</evidence>
<keyword evidence="1" id="KW-0813">Transport</keyword>
<keyword evidence="6" id="KW-0408">Iron</keyword>
<reference evidence="11 12" key="1">
    <citation type="submission" date="2018-09" db="EMBL/GenBank/DDBJ databases">
        <title>Discovery and Ecogenomic Context for Candidatus Cryosericales, a Global Caldiserica Order Active in Thawing Permafrost.</title>
        <authorList>
            <person name="Martinez M.A."/>
            <person name="Woodcroft B.J."/>
            <person name="Ignacio Espinoza J.C."/>
            <person name="Zayed A."/>
            <person name="Singleton C.M."/>
            <person name="Boyd J."/>
            <person name="Li Y.-F."/>
            <person name="Purvine S."/>
            <person name="Maughan H."/>
            <person name="Hodgkins S.B."/>
            <person name="Anderson D."/>
            <person name="Sederholm M."/>
            <person name="Temperton B."/>
            <person name="Saleska S.R."/>
            <person name="Tyson G.W."/>
            <person name="Rich V.I."/>
        </authorList>
    </citation>
    <scope>NUCLEOTIDE SEQUENCE [LARGE SCALE GENOMIC DNA]</scope>
    <source>
        <strain evidence="10 12">SMC5</strain>
        <strain evidence="9 11">SMC6</strain>
    </source>
</reference>
<dbReference type="PANTHER" id="PTHR43687:SF6">
    <property type="entry name" value="L-ASPARTATE SEMIALDEHYDE SULFURTRANSFERASE IRON-SULFUR SUBUNIT"/>
    <property type="match status" value="1"/>
</dbReference>
<dbReference type="InterPro" id="IPR007160">
    <property type="entry name" value="DUF362"/>
</dbReference>
<evidence type="ECO:0000313" key="11">
    <source>
        <dbReference type="Proteomes" id="UP000266260"/>
    </source>
</evidence>
<evidence type="ECO:0000256" key="5">
    <source>
        <dbReference type="ARBA" id="ARBA00022982"/>
    </source>
</evidence>
<feature type="domain" description="4Fe-4S ferredoxin-type" evidence="8">
    <location>
        <begin position="330"/>
        <end position="357"/>
    </location>
</feature>
<protein>
    <submittedName>
        <fullName evidence="9">DUF362 domain-containing protein</fullName>
    </submittedName>
</protein>
<evidence type="ECO:0000256" key="1">
    <source>
        <dbReference type="ARBA" id="ARBA00022448"/>
    </source>
</evidence>
<gene>
    <name evidence="10" type="ORF">SMC5_07165</name>
    <name evidence="9" type="ORF">SMC6_06430</name>
</gene>
<dbReference type="AlphaFoldDB" id="A0A398D8I5"/>
<evidence type="ECO:0000313" key="9">
    <source>
        <dbReference type="EMBL" id="RIE07444.1"/>
    </source>
</evidence>
<sequence>MQAWIDRLDDYDEGRLSDVFASHQGFLLGGLVPGDTVLVKPNILQEADPERALATNPHFIHAFVRFLLGHGLRVIVGDIPGNHVPSERLAADFGLEEYAGDERVTICHLDQYRFRRVHLEHPRSPRPMTLPDLLWQSKVLFNLPKAKTHSLTLVTGAVKNLFGLTPKAERTGLHMIPSGDEFARCLLDLHAALPIHERVVMDGILGMDGEGPSAGRPRQLRAVVVADDPVLADWAMCHMMGIDWELTPLSHVVPVPDGTLAVGDLTPIQPAFARPRSYMGGAVVSIAATFQRIVGASNRPIPVVDTSKCIKCGICAQRCPATAIKLAPYPQFNRKTCVLCYCCHEMCPQQAIVLRHTFHR</sequence>
<dbReference type="Pfam" id="PF04015">
    <property type="entry name" value="DUF362"/>
    <property type="match status" value="1"/>
</dbReference>
<evidence type="ECO:0000256" key="3">
    <source>
        <dbReference type="ARBA" id="ARBA00022723"/>
    </source>
</evidence>
<dbReference type="InterPro" id="IPR017896">
    <property type="entry name" value="4Fe4S_Fe-S-bd"/>
</dbReference>
<dbReference type="GO" id="GO:0051539">
    <property type="term" value="F:4 iron, 4 sulfur cluster binding"/>
    <property type="evidence" value="ECO:0007669"/>
    <property type="project" value="UniProtKB-KW"/>
</dbReference>
<accession>A0A398D8I5</accession>
<organism evidence="9 11">
    <name type="scientific">Candidatus Cryosericum odellii</name>
    <dbReference type="NCBI Taxonomy" id="2290917"/>
    <lineage>
        <taxon>Bacteria</taxon>
        <taxon>Pseudomonadati</taxon>
        <taxon>Caldisericota/Cryosericota group</taxon>
        <taxon>Candidatus Cryosericota</taxon>
        <taxon>Candidatus Cryosericia</taxon>
        <taxon>Candidatus Cryosericales</taxon>
        <taxon>Candidatus Cryosericaceae</taxon>
        <taxon>Candidatus Cryosericum</taxon>
    </lineage>
</organism>
<keyword evidence="3" id="KW-0479">Metal-binding</keyword>
<dbReference type="OrthoDB" id="9807879at2"/>
<evidence type="ECO:0000313" key="10">
    <source>
        <dbReference type="EMBL" id="RIE09323.1"/>
    </source>
</evidence>
<dbReference type="InterPro" id="IPR050572">
    <property type="entry name" value="Fe-S_Ferredoxin"/>
</dbReference>
<dbReference type="EMBL" id="QXIU01000174">
    <property type="protein sequence ID" value="RIE09323.1"/>
    <property type="molecule type" value="Genomic_DNA"/>
</dbReference>
<keyword evidence="4" id="KW-0677">Repeat</keyword>